<dbReference type="CDD" id="cd00657">
    <property type="entry name" value="Ferritin_like"/>
    <property type="match status" value="1"/>
</dbReference>
<dbReference type="RefSeq" id="WP_060668000.1">
    <property type="nucleotide sequence ID" value="NZ_JAHHXM010000001.1"/>
</dbReference>
<accession>A0ABR5ML32</accession>
<evidence type="ECO:0000313" key="2">
    <source>
        <dbReference type="EMBL" id="KPH76656.1"/>
    </source>
</evidence>
<sequence>MNNEDVIIKELNAYLKGEFMGIHSYEHYIQQVSDPEIKKELQRIQQEHKNHATKIAERIQNLGGKAVEDNGIMLSIREGMMNLKGFPDTVEEILKEAIDGQEKGLKMAEEIVRGDIDLESRQIVEENLNEDREHINQLNDLIQ</sequence>
<feature type="domain" description="DUF2383" evidence="1">
    <location>
        <begin position="7"/>
        <end position="113"/>
    </location>
</feature>
<dbReference type="Pfam" id="PF09537">
    <property type="entry name" value="DUF2383"/>
    <property type="match status" value="1"/>
</dbReference>
<dbReference type="InterPro" id="IPR009078">
    <property type="entry name" value="Ferritin-like_SF"/>
</dbReference>
<protein>
    <recommendedName>
        <fullName evidence="1">DUF2383 domain-containing protein</fullName>
    </recommendedName>
</protein>
<proteinExistence type="predicted"/>
<comment type="caution">
    <text evidence="2">The sequence shown here is derived from an EMBL/GenBank/DDBJ whole genome shotgun (WGS) entry which is preliminary data.</text>
</comment>
<keyword evidence="3" id="KW-1185">Reference proteome</keyword>
<dbReference type="Proteomes" id="UP000037854">
    <property type="component" value="Unassembled WGS sequence"/>
</dbReference>
<evidence type="ECO:0000313" key="3">
    <source>
        <dbReference type="Proteomes" id="UP000037854"/>
    </source>
</evidence>
<dbReference type="EMBL" id="LGTK01000012">
    <property type="protein sequence ID" value="KPH76656.1"/>
    <property type="molecule type" value="Genomic_DNA"/>
</dbReference>
<evidence type="ECO:0000259" key="1">
    <source>
        <dbReference type="Pfam" id="PF09537"/>
    </source>
</evidence>
<dbReference type="SUPFAM" id="SSF47240">
    <property type="entry name" value="Ferritin-like"/>
    <property type="match status" value="1"/>
</dbReference>
<dbReference type="Gene3D" id="1.20.1260.10">
    <property type="match status" value="1"/>
</dbReference>
<organism evidence="2 3">
    <name type="scientific">Oceanobacillus caeni</name>
    <dbReference type="NCBI Taxonomy" id="405946"/>
    <lineage>
        <taxon>Bacteria</taxon>
        <taxon>Bacillati</taxon>
        <taxon>Bacillota</taxon>
        <taxon>Bacilli</taxon>
        <taxon>Bacillales</taxon>
        <taxon>Bacillaceae</taxon>
        <taxon>Oceanobacillus</taxon>
    </lineage>
</organism>
<dbReference type="InterPro" id="IPR019052">
    <property type="entry name" value="DUF2383"/>
</dbReference>
<name>A0ABR5ML32_9BACI</name>
<reference evidence="2 3" key="1">
    <citation type="submission" date="2015-07" db="EMBL/GenBank/DDBJ databases">
        <title>High-quality draft genome sequence of Oceanobacillus caeni HM6, a bacillus isolated from a human feces.</title>
        <authorList>
            <person name="Kumar J."/>
            <person name="Verma M.K."/>
            <person name="Pandey R."/>
            <person name="Bhambi M."/>
            <person name="Chauhan N."/>
        </authorList>
    </citation>
    <scope>NUCLEOTIDE SEQUENCE [LARGE SCALE GENOMIC DNA]</scope>
    <source>
        <strain evidence="2 3">HM6</strain>
    </source>
</reference>
<gene>
    <name evidence="2" type="ORF">AFL42_05135</name>
</gene>
<dbReference type="InterPro" id="IPR012347">
    <property type="entry name" value="Ferritin-like"/>
</dbReference>